<reference evidence="1 2" key="1">
    <citation type="journal article" date="2019" name="Int. J. Syst. Evol. Microbiol.">
        <title>Photorhabdus khanii subsp. guanajuatensis subsp. nov., isolated from Heterorhabditis atacamensis, and Photorhabdus luminescens subsp. mexicana subsp. nov., isolated from Heterorhabditis mexicana entomopathogenic nematodes.</title>
        <authorList>
            <person name="Machado R.A.R."/>
            <person name="Bruno P."/>
            <person name="Arce C.C.M."/>
            <person name="Liechti N."/>
            <person name="Kohler A."/>
            <person name="Bernal J."/>
            <person name="Bruggmann R."/>
            <person name="Turlings T.C.J."/>
        </authorList>
    </citation>
    <scope>NUCLEOTIDE SEQUENCE [LARGE SCALE GENOMIC DNA]</scope>
    <source>
        <strain evidence="1 2">MEX20-17</strain>
    </source>
</reference>
<dbReference type="Gene3D" id="3.55.50.10">
    <property type="entry name" value="Baseplate protein-like domains"/>
    <property type="match status" value="1"/>
</dbReference>
<comment type="caution">
    <text evidence="1">The sequence shown here is derived from an EMBL/GenBank/DDBJ whole genome shotgun (WGS) entry which is preliminary data.</text>
</comment>
<dbReference type="InterPro" id="IPR052726">
    <property type="entry name" value="Phage_Baseplate_Hub"/>
</dbReference>
<dbReference type="EMBL" id="PUJY01000007">
    <property type="protein sequence ID" value="TDB60726.1"/>
    <property type="molecule type" value="Genomic_DNA"/>
</dbReference>
<dbReference type="PANTHER" id="PTHR35862">
    <property type="entry name" value="FELS-2 PROPHAGE PROTEIN"/>
    <property type="match status" value="1"/>
</dbReference>
<name>A0A4R4K2P4_9GAMM</name>
<sequence length="361" mass="40500">MTSEFDRVTEKGNTPAFLLEIDNKDISERIQSRLMSLTMTDNRGFEADQLDIELDDADGTLMLPSRGNVISLALGWRDQPLISKGRFTVDEIEHSGAPDKLTIRARSADFRESLNMRREESYHEKTIGDIVRTIAARNKLTADLHKDIEQVFINHIDQTNESDSSFLTRLANQEGAIASVKNGKLIFIRQGQNKTASGQIIPALVITRQLGDSHNFTLSDRDAYTGVVANWLDTRKPEKKHILTVKRKNQENTDKSKSYLVGSKDNALELSRIYADEASAKRAAKVVWEKMQRGTATFSIQLARGRADLYPEVPIKVTGFKPEIDNTEWTLTTVTHTMNGSEGGFTTALALELKIDDLDMK</sequence>
<organism evidence="1 2">
    <name type="scientific">Photorhabdus khanii subsp. guanajuatensis</name>
    <dbReference type="NCBI Taxonomy" id="2100166"/>
    <lineage>
        <taxon>Bacteria</taxon>
        <taxon>Pseudomonadati</taxon>
        <taxon>Pseudomonadota</taxon>
        <taxon>Gammaproteobacteria</taxon>
        <taxon>Enterobacterales</taxon>
        <taxon>Morganellaceae</taxon>
        <taxon>Photorhabdus</taxon>
    </lineage>
</organism>
<dbReference type="Proteomes" id="UP000295598">
    <property type="component" value="Unassembled WGS sequence"/>
</dbReference>
<dbReference type="Pfam" id="PF05954">
    <property type="entry name" value="Phage_GPD"/>
    <property type="match status" value="1"/>
</dbReference>
<dbReference type="PANTHER" id="PTHR35862:SF3">
    <property type="entry name" value="FELS-2 PROPHAGE PROTEIN"/>
    <property type="match status" value="1"/>
</dbReference>
<accession>A0A4R4K2P4</accession>
<evidence type="ECO:0000313" key="2">
    <source>
        <dbReference type="Proteomes" id="UP000295598"/>
    </source>
</evidence>
<dbReference type="RefSeq" id="WP_132353423.1">
    <property type="nucleotide sequence ID" value="NZ_CAWOJO010000007.1"/>
</dbReference>
<protein>
    <submittedName>
        <fullName evidence="1">Late control protein D</fullName>
    </submittedName>
</protein>
<proteinExistence type="predicted"/>
<dbReference type="SUPFAM" id="SSF69279">
    <property type="entry name" value="Phage tail proteins"/>
    <property type="match status" value="1"/>
</dbReference>
<dbReference type="AlphaFoldDB" id="A0A4R4K2P4"/>
<evidence type="ECO:0000313" key="1">
    <source>
        <dbReference type="EMBL" id="TDB60726.1"/>
    </source>
</evidence>
<gene>
    <name evidence="1" type="ORF">C5467_06555</name>
</gene>